<comment type="caution">
    <text evidence="2">The sequence shown here is derived from an EMBL/GenBank/DDBJ whole genome shotgun (WGS) entry which is preliminary data.</text>
</comment>
<evidence type="ECO:0000313" key="3">
    <source>
        <dbReference type="Proteomes" id="UP000703893"/>
    </source>
</evidence>
<dbReference type="EMBL" id="VGJX01000702">
    <property type="protein sequence ID" value="MBM3275745.1"/>
    <property type="molecule type" value="Genomic_DNA"/>
</dbReference>
<evidence type="ECO:0000313" key="2">
    <source>
        <dbReference type="EMBL" id="MBM3275745.1"/>
    </source>
</evidence>
<protein>
    <submittedName>
        <fullName evidence="2">DUF362 domain-containing protein</fullName>
    </submittedName>
</protein>
<gene>
    <name evidence="2" type="ORF">FJZ00_11370</name>
</gene>
<proteinExistence type="predicted"/>
<dbReference type="Pfam" id="PF04015">
    <property type="entry name" value="DUF362"/>
    <property type="match status" value="1"/>
</dbReference>
<dbReference type="Proteomes" id="UP000703893">
    <property type="component" value="Unassembled WGS sequence"/>
</dbReference>
<accession>A0A937X7U8</accession>
<dbReference type="InterPro" id="IPR007160">
    <property type="entry name" value="DUF362"/>
</dbReference>
<sequence length="486" mass="54997">MSALVDPEVFVAYSSPEYLCMPFGTRGDPVLEALTRLWDLWGRDPDNPFQGWVGRGGSVLLKPNWVLHANPNGHDIESLVTHSSLLFHIADFAAIAMQGEGILVIGDAPLQGCKFETLMARARVPEMIEALKSRHPKLQVHVEDWRLTLMGGGTESHRWGPDRSQGEREDYEARFARDYDLVDLGPTSFLEDIAEYSDRFRVTQYKPSRMKAHHAPGRHEYLVTSRVRTSDLVINVPKMKTHIKAGLTGAMKNLVGINGHKEYLPHHIRGSHAEGGDCYDRPNALRSLFDEAYDRFWERFAELPQGARILGHVALSLLWRASNLVARESTSAGSWSQNETIWRTTLDLNHILYFRDCSPRRVLTVVDGIVAGEGEGPLEPVPKPAGLLVAGFNPAYVDAVLAQLMGYNVSRIPTVYHAVYHRKSRFAGPSLEDFNVRLSDKSGKRREVPIRNLDDLRFEKPRYWRRAERPYRPRIEDEAHPALARS</sequence>
<reference evidence="2 3" key="1">
    <citation type="submission" date="2019-03" db="EMBL/GenBank/DDBJ databases">
        <title>Lake Tanganyika Metagenome-Assembled Genomes (MAGs).</title>
        <authorList>
            <person name="Tran P."/>
        </authorList>
    </citation>
    <scope>NUCLEOTIDE SEQUENCE [LARGE SCALE GENOMIC DNA]</scope>
    <source>
        <strain evidence="2">K_DeepCast_65m_m2_236</strain>
    </source>
</reference>
<organism evidence="2 3">
    <name type="scientific">Candidatus Tanganyikabacteria bacterium</name>
    <dbReference type="NCBI Taxonomy" id="2961651"/>
    <lineage>
        <taxon>Bacteria</taxon>
        <taxon>Bacillati</taxon>
        <taxon>Candidatus Sericytochromatia</taxon>
        <taxon>Candidatus Tanganyikabacteria</taxon>
    </lineage>
</organism>
<feature type="domain" description="DUF362" evidence="1">
    <location>
        <begin position="217"/>
        <end position="402"/>
    </location>
</feature>
<dbReference type="AlphaFoldDB" id="A0A937X7U8"/>
<evidence type="ECO:0000259" key="1">
    <source>
        <dbReference type="Pfam" id="PF04015"/>
    </source>
</evidence>
<name>A0A937X7U8_9BACT</name>